<keyword evidence="1" id="KW-0521">NADP</keyword>
<dbReference type="OrthoDB" id="419598at2759"/>
<keyword evidence="2" id="KW-0560">Oxidoreductase</keyword>
<dbReference type="GeneID" id="19327367"/>
<name>R8BEP3_PHAM7</name>
<dbReference type="Gene3D" id="3.40.50.720">
    <property type="entry name" value="NAD(P)-binding Rossmann-like Domain"/>
    <property type="match status" value="1"/>
</dbReference>
<dbReference type="HOGENOM" id="CLU_044876_1_1_1"/>
<reference evidence="5" key="1">
    <citation type="journal article" date="2013" name="Genome Announc.">
        <title>Draft genome sequence of the ascomycete Phaeoacremonium aleophilum strain UCR-PA7, a causal agent of the esca disease complex in grapevines.</title>
        <authorList>
            <person name="Blanco-Ulate B."/>
            <person name="Rolshausen P."/>
            <person name="Cantu D."/>
        </authorList>
    </citation>
    <scope>NUCLEOTIDE SEQUENCE [LARGE SCALE GENOMIC DNA]</scope>
    <source>
        <strain evidence="5">UCR-PA7</strain>
    </source>
</reference>
<dbReference type="Proteomes" id="UP000014074">
    <property type="component" value="Unassembled WGS sequence"/>
</dbReference>
<keyword evidence="5" id="KW-1185">Reference proteome</keyword>
<dbReference type="SUPFAM" id="SSF51735">
    <property type="entry name" value="NAD(P)-binding Rossmann-fold domains"/>
    <property type="match status" value="1"/>
</dbReference>
<gene>
    <name evidence="4" type="ORF">UCRPA7_6685</name>
</gene>
<dbReference type="InterPro" id="IPR051609">
    <property type="entry name" value="NmrA/Isoflavone_reductase-like"/>
</dbReference>
<dbReference type="InterPro" id="IPR036291">
    <property type="entry name" value="NAD(P)-bd_dom_sf"/>
</dbReference>
<dbReference type="eggNOG" id="ENOG502QTQ8">
    <property type="taxonomic scope" value="Eukaryota"/>
</dbReference>
<protein>
    <submittedName>
        <fullName evidence="4">Putative oxidoreductase protein</fullName>
    </submittedName>
</protein>
<dbReference type="InterPro" id="IPR008030">
    <property type="entry name" value="NmrA-like"/>
</dbReference>
<feature type="domain" description="NmrA-like" evidence="3">
    <location>
        <begin position="8"/>
        <end position="112"/>
    </location>
</feature>
<proteinExistence type="predicted"/>
<dbReference type="PANTHER" id="PTHR47706">
    <property type="entry name" value="NMRA-LIKE FAMILY PROTEIN"/>
    <property type="match status" value="1"/>
</dbReference>
<accession>R8BEP3</accession>
<evidence type="ECO:0000313" key="4">
    <source>
        <dbReference type="EMBL" id="EON97774.1"/>
    </source>
</evidence>
<evidence type="ECO:0000259" key="3">
    <source>
        <dbReference type="Pfam" id="PF05368"/>
    </source>
</evidence>
<sequence>MGRPMLSLIAAAGHVGKYFTHSLLGTGKHTVTALTRPGSKNVLPEGVKAIAVDYTDESSLVEALKGQQVLIITLNVRAPSDTASKLHRAAAEAGVPWVIPNIYGQDPADETFAQESLYGIQGKGYMKEIESLGVSSYVVLSGGYWYEFSLGGSVNHFGFDLREKKVHLLDNGEAKLTTSTWDQYGRACAALLSLKELPEDADDISPTLSQWRNGTVYIGSFTISQREMFESVKRVTGTTDADWTITSENSHTRWQKAMEDLKGGDRSAYVRIMYTRSFFPDGAGNSEAKYGLANEALGLPKEDLDDRTKEAVRLALSGELNTYG</sequence>
<dbReference type="EMBL" id="KB933260">
    <property type="protein sequence ID" value="EON97774.1"/>
    <property type="molecule type" value="Genomic_DNA"/>
</dbReference>
<evidence type="ECO:0000313" key="5">
    <source>
        <dbReference type="Proteomes" id="UP000014074"/>
    </source>
</evidence>
<dbReference type="GO" id="GO:0016491">
    <property type="term" value="F:oxidoreductase activity"/>
    <property type="evidence" value="ECO:0007669"/>
    <property type="project" value="UniProtKB-KW"/>
</dbReference>
<dbReference type="PANTHER" id="PTHR47706:SF7">
    <property type="entry name" value="CIPA-LIKE, PUTATIVE (AFU_ORTHOLOGUE AFUA_1G01630)-RELATED"/>
    <property type="match status" value="1"/>
</dbReference>
<dbReference type="KEGG" id="tmn:UCRPA7_6685"/>
<dbReference type="AlphaFoldDB" id="R8BEP3"/>
<dbReference type="RefSeq" id="XP_007917413.1">
    <property type="nucleotide sequence ID" value="XM_007919222.1"/>
</dbReference>
<organism evidence="4 5">
    <name type="scientific">Phaeoacremonium minimum (strain UCR-PA7)</name>
    <name type="common">Esca disease fungus</name>
    <name type="synonym">Togninia minima</name>
    <dbReference type="NCBI Taxonomy" id="1286976"/>
    <lineage>
        <taxon>Eukaryota</taxon>
        <taxon>Fungi</taxon>
        <taxon>Dikarya</taxon>
        <taxon>Ascomycota</taxon>
        <taxon>Pezizomycotina</taxon>
        <taxon>Sordariomycetes</taxon>
        <taxon>Sordariomycetidae</taxon>
        <taxon>Togniniales</taxon>
        <taxon>Togniniaceae</taxon>
        <taxon>Phaeoacremonium</taxon>
    </lineage>
</organism>
<evidence type="ECO:0000256" key="2">
    <source>
        <dbReference type="ARBA" id="ARBA00023002"/>
    </source>
</evidence>
<evidence type="ECO:0000256" key="1">
    <source>
        <dbReference type="ARBA" id="ARBA00022857"/>
    </source>
</evidence>
<dbReference type="Pfam" id="PF05368">
    <property type="entry name" value="NmrA"/>
    <property type="match status" value="1"/>
</dbReference>